<accession>A0ABV7ZXZ9</accession>
<protein>
    <submittedName>
        <fullName evidence="5">Penicillin acylase family protein</fullName>
    </submittedName>
</protein>
<comment type="caution">
    <text evidence="5">The sequence shown here is derived from an EMBL/GenBank/DDBJ whole genome shotgun (WGS) entry which is preliminary data.</text>
</comment>
<evidence type="ECO:0000256" key="3">
    <source>
        <dbReference type="ARBA" id="ARBA00023145"/>
    </source>
</evidence>
<dbReference type="InterPro" id="IPR002692">
    <property type="entry name" value="S45"/>
</dbReference>
<dbReference type="InterPro" id="IPR043146">
    <property type="entry name" value="Penicillin_amidase_N_B-knob"/>
</dbReference>
<dbReference type="Gene3D" id="1.10.1400.10">
    <property type="match status" value="1"/>
</dbReference>
<dbReference type="PIRSF" id="PIRSF001227">
    <property type="entry name" value="Pen_acylase"/>
    <property type="match status" value="1"/>
</dbReference>
<dbReference type="Gene3D" id="3.60.20.10">
    <property type="entry name" value="Glutamine Phosphoribosylpyrophosphate, subunit 1, domain 1"/>
    <property type="match status" value="1"/>
</dbReference>
<keyword evidence="3" id="KW-0865">Zymogen</keyword>
<dbReference type="Proteomes" id="UP001595617">
    <property type="component" value="Unassembled WGS sequence"/>
</dbReference>
<dbReference type="PANTHER" id="PTHR34218:SF4">
    <property type="entry name" value="ACYL-HOMOSERINE LACTONE ACYLASE QUIP"/>
    <property type="match status" value="1"/>
</dbReference>
<dbReference type="InterPro" id="IPR014395">
    <property type="entry name" value="Pen/GL7ACA/AHL_acylase"/>
</dbReference>
<evidence type="ECO:0000256" key="4">
    <source>
        <dbReference type="ARBA" id="ARBA00038735"/>
    </source>
</evidence>
<dbReference type="SUPFAM" id="SSF56235">
    <property type="entry name" value="N-terminal nucleophile aminohydrolases (Ntn hydrolases)"/>
    <property type="match status" value="1"/>
</dbReference>
<dbReference type="InterPro" id="IPR023343">
    <property type="entry name" value="Penicillin_amidase_dom1"/>
</dbReference>
<organism evidence="5 6">
    <name type="scientific">Saccharospirillum mangrovi</name>
    <dbReference type="NCBI Taxonomy" id="2161747"/>
    <lineage>
        <taxon>Bacteria</taxon>
        <taxon>Pseudomonadati</taxon>
        <taxon>Pseudomonadota</taxon>
        <taxon>Gammaproteobacteria</taxon>
        <taxon>Oceanospirillales</taxon>
        <taxon>Saccharospirillaceae</taxon>
        <taxon>Saccharospirillum</taxon>
    </lineage>
</organism>
<dbReference type="InterPro" id="IPR043147">
    <property type="entry name" value="Penicillin_amidase_A-knob"/>
</dbReference>
<dbReference type="InterPro" id="IPR029055">
    <property type="entry name" value="Ntn_hydrolases_N"/>
</dbReference>
<comment type="subunit">
    <text evidence="4">Heterodimer of an alpha subunit and a beta subunit processed from the same precursor.</text>
</comment>
<sequence>MRYTTPLQVLLVIGVVLTSTLGMTAYQYLQGSLPRLQGNHIVPGLQSRVEIGRDSQGIPSLRASFRTDIAYALGYLHAQERFFQMDLQRRTAAGELAALLGPSALPQDRRNRMHVFRQRAERAIAQLPDEQRAVLEAYTAGVNQGIGEQREPSAEYLLLRQTPEPWRAEDSALVIYAFYLALQDSQGERERSLDALAQVVPEDWFRFLLAADASQESGLTPIDYPTVVLPSTPYTELVADPVPHAPVQESWPTMSNGVAVSGRLTDHGSALVAGDIHLPLRVPNYWYRATWQVSGSDHVIAGLTLPGTPIMALGSNQQLAWTFVNAFADASDVIRLQTRADEYLTPDGWESFTVLDEAINIRGSSPQPLNIRYTRWGPVIGQDHNGQWLALRWLAHDDNSVNFDLLALETADQLSDVLPLRRMGIPGQGMLVGDRAGEILWTYAGWLPNRRDQDGNLPRDWSTTNAALAGFQLNNPTLRGADRLWHANNAPLADPALADQGFAPGYRAQRLAAQLNSSERFTTTDLFNLLQDEQTPAMQRWYEHLQAHIETLADTERAAAEAALADWTGSASADSVAYRFVRTYRDELLARVLGPVFAHVAQQSATFATARITQRIDTPLWRLVQSAEPHLLNPAYDTWQDLFTGAARNALNSLEGEQRLLENATWGHINRTTFEHPMGNEIPVLRWIMNIPGSPRGGDLYSINVNSGRLGASFRMAVAPGQETEGLLHMPTSQSGHLLSPYYWRGHQDWATGTPSPFLPGTTEYQLTLIPERPA</sequence>
<name>A0ABV7ZXZ9_9GAMM</name>
<dbReference type="Gene3D" id="2.30.120.10">
    <property type="match status" value="1"/>
</dbReference>
<dbReference type="EMBL" id="JBHRYR010000002">
    <property type="protein sequence ID" value="MFC3852211.1"/>
    <property type="molecule type" value="Genomic_DNA"/>
</dbReference>
<evidence type="ECO:0000313" key="6">
    <source>
        <dbReference type="Proteomes" id="UP001595617"/>
    </source>
</evidence>
<dbReference type="RefSeq" id="WP_380694107.1">
    <property type="nucleotide sequence ID" value="NZ_JBHRYR010000002.1"/>
</dbReference>
<keyword evidence="6" id="KW-1185">Reference proteome</keyword>
<comment type="similarity">
    <text evidence="1">Belongs to the peptidase S45 family.</text>
</comment>
<keyword evidence="2" id="KW-0378">Hydrolase</keyword>
<reference evidence="6" key="1">
    <citation type="journal article" date="2019" name="Int. J. Syst. Evol. Microbiol.">
        <title>The Global Catalogue of Microorganisms (GCM) 10K type strain sequencing project: providing services to taxonomists for standard genome sequencing and annotation.</title>
        <authorList>
            <consortium name="The Broad Institute Genomics Platform"/>
            <consortium name="The Broad Institute Genome Sequencing Center for Infectious Disease"/>
            <person name="Wu L."/>
            <person name="Ma J."/>
        </authorList>
    </citation>
    <scope>NUCLEOTIDE SEQUENCE [LARGE SCALE GENOMIC DNA]</scope>
    <source>
        <strain evidence="6">IBRC 10765</strain>
    </source>
</reference>
<dbReference type="Pfam" id="PF01804">
    <property type="entry name" value="Penicil_amidase"/>
    <property type="match status" value="1"/>
</dbReference>
<dbReference type="Gene3D" id="1.10.439.10">
    <property type="entry name" value="Penicillin Amidohydrolase, domain 1"/>
    <property type="match status" value="1"/>
</dbReference>
<dbReference type="PANTHER" id="PTHR34218">
    <property type="entry name" value="PEPTIDASE S45 PENICILLIN AMIDASE"/>
    <property type="match status" value="1"/>
</dbReference>
<evidence type="ECO:0000256" key="1">
    <source>
        <dbReference type="ARBA" id="ARBA00006586"/>
    </source>
</evidence>
<evidence type="ECO:0000256" key="2">
    <source>
        <dbReference type="ARBA" id="ARBA00022801"/>
    </source>
</evidence>
<proteinExistence type="inferred from homology"/>
<evidence type="ECO:0000313" key="5">
    <source>
        <dbReference type="EMBL" id="MFC3852211.1"/>
    </source>
</evidence>
<gene>
    <name evidence="5" type="ORF">ACFOOG_05120</name>
</gene>